<comment type="caution">
    <text evidence="1">The sequence shown here is derived from an EMBL/GenBank/DDBJ whole genome shotgun (WGS) entry which is preliminary data.</text>
</comment>
<dbReference type="InterPro" id="IPR021549">
    <property type="entry name" value="DUF2894"/>
</dbReference>
<protein>
    <submittedName>
        <fullName evidence="1">DUF2894 domain-containing protein</fullName>
    </submittedName>
</protein>
<reference evidence="1 2" key="1">
    <citation type="submission" date="2020-08" db="EMBL/GenBank/DDBJ databases">
        <title>Stenotrophomonas tumulicola JCM 30961.</title>
        <authorList>
            <person name="Deng Y."/>
        </authorList>
    </citation>
    <scope>NUCLEOTIDE SEQUENCE [LARGE SCALE GENOMIC DNA]</scope>
    <source>
        <strain evidence="1 2">JCM 30961</strain>
    </source>
</reference>
<gene>
    <name evidence="1" type="ORF">H4O11_05020</name>
</gene>
<keyword evidence="2" id="KW-1185">Reference proteome</keyword>
<dbReference type="EMBL" id="JACGXS010000001">
    <property type="protein sequence ID" value="MBA8681163.1"/>
    <property type="molecule type" value="Genomic_DNA"/>
</dbReference>
<dbReference type="Pfam" id="PF11445">
    <property type="entry name" value="DUF2894"/>
    <property type="match status" value="1"/>
</dbReference>
<sequence>MGTDRHDGLAGLVARLDAGSRSAATFPELPALADMRIQWEQLHADSRLRITLQQAPAEGGPLNSAVLVHRMLTLMQETSPGYLRHFVAYADALSWLEQMQPSATPAKRRR</sequence>
<evidence type="ECO:0000313" key="1">
    <source>
        <dbReference type="EMBL" id="MBA8681163.1"/>
    </source>
</evidence>
<organism evidence="1 2">
    <name type="scientific">Stenotrophomonas tumulicola</name>
    <dbReference type="NCBI Taxonomy" id="1685415"/>
    <lineage>
        <taxon>Bacteria</taxon>
        <taxon>Pseudomonadati</taxon>
        <taxon>Pseudomonadota</taxon>
        <taxon>Gammaproteobacteria</taxon>
        <taxon>Lysobacterales</taxon>
        <taxon>Lysobacteraceae</taxon>
        <taxon>Stenotrophomonas</taxon>
    </lineage>
</organism>
<evidence type="ECO:0000313" key="2">
    <source>
        <dbReference type="Proteomes" id="UP000547058"/>
    </source>
</evidence>
<name>A0A7W3FKF3_9GAMM</name>
<dbReference type="Proteomes" id="UP000547058">
    <property type="component" value="Unassembled WGS sequence"/>
</dbReference>
<accession>A0A7W3FKF3</accession>
<dbReference type="AlphaFoldDB" id="A0A7W3FKF3"/>
<proteinExistence type="predicted"/>
<dbReference type="RefSeq" id="WP_182338241.1">
    <property type="nucleotide sequence ID" value="NZ_JACGXS010000001.1"/>
</dbReference>